<gene>
    <name evidence="2" type="ORF">GKE97_16455</name>
    <name evidence="1" type="ORF">PND83_01250</name>
</gene>
<dbReference type="Gene3D" id="3.30.70.270">
    <property type="match status" value="1"/>
</dbReference>
<evidence type="ECO:0000313" key="1">
    <source>
        <dbReference type="EMBL" id="MDB7904596.1"/>
    </source>
</evidence>
<sequence>MLKFLFVLPLSFKEIEGKIRELIYREFSYIQDEYLIYDTYESAVAQLADNQQTYDSIFFAGPYIYNYMISRLRQLNHWSVFPRSSNTMLRAISKAALSGWDILRLSIDTYSKHAVAEAYQELSIREDTLALPVYNDMDDMDFTQNALQYHLENLKAGKASGIITVSSGVVSELEKRRIPYIAAVPTLDTIRETLFNTVQYHRAQKNILGQIAVIYININFPPEHSLLLSDEYSFMLEKMKIIKEVYKYADRLSASVAEESIYNFILFSTYGALDLETAHFRKFELLNWLERVTCYSVSIGLGNGETAIDARHNAFRAMLRAKNHEQNAAYVLINGQEPMGPYLGDTVQKQPEDLPEEFQRIMSKTNISSNTIHRLYTWVLKENIDFFTSKELADGLKMSKRSADRLIEKLLSADLAVLSTEQIKGERGRPTRIIRLNLPKFES</sequence>
<dbReference type="RefSeq" id="WP_009259610.1">
    <property type="nucleotide sequence ID" value="NZ_JADMVA010000012.1"/>
</dbReference>
<dbReference type="Proteomes" id="UP001211006">
    <property type="component" value="Unassembled WGS sequence"/>
</dbReference>
<accession>A0A6I2R380</accession>
<evidence type="ECO:0000313" key="3">
    <source>
        <dbReference type="Proteomes" id="UP000434475"/>
    </source>
</evidence>
<dbReference type="AlphaFoldDB" id="A0A6I2R380"/>
<evidence type="ECO:0008006" key="4">
    <source>
        <dbReference type="Google" id="ProtNLM"/>
    </source>
</evidence>
<evidence type="ECO:0000313" key="2">
    <source>
        <dbReference type="EMBL" id="MSB21104.1"/>
    </source>
</evidence>
<reference evidence="2 3" key="1">
    <citation type="journal article" date="2019" name="Nat. Med.">
        <title>A library of human gut bacterial isolates paired with longitudinal multiomics data enables mechanistic microbiome research.</title>
        <authorList>
            <person name="Poyet M."/>
            <person name="Groussin M."/>
            <person name="Gibbons S.M."/>
            <person name="Avila-Pacheco J."/>
            <person name="Jiang X."/>
            <person name="Kearney S.M."/>
            <person name="Perrotta A.R."/>
            <person name="Berdy B."/>
            <person name="Zhao S."/>
            <person name="Lieberman T.D."/>
            <person name="Swanson P.K."/>
            <person name="Smith M."/>
            <person name="Roesemann S."/>
            <person name="Alexander J.E."/>
            <person name="Rich S.A."/>
            <person name="Livny J."/>
            <person name="Vlamakis H."/>
            <person name="Clish C."/>
            <person name="Bullock K."/>
            <person name="Deik A."/>
            <person name="Scott J."/>
            <person name="Pierce K.A."/>
            <person name="Xavier R.J."/>
            <person name="Alm E.J."/>
        </authorList>
    </citation>
    <scope>NUCLEOTIDE SEQUENCE [LARGE SCALE GENOMIC DNA]</scope>
    <source>
        <strain evidence="2 3">BIOML-A2</strain>
    </source>
</reference>
<reference evidence="1" key="2">
    <citation type="submission" date="2023-01" db="EMBL/GenBank/DDBJ databases">
        <title>Human gut microbiome strain richness.</title>
        <authorList>
            <person name="Chen-Liaw A."/>
        </authorList>
    </citation>
    <scope>NUCLEOTIDE SEQUENCE</scope>
    <source>
        <strain evidence="1">2225st1_A6_2225SCRN_200828</strain>
    </source>
</reference>
<name>A0A6I2R380_FLAPL</name>
<comment type="caution">
    <text evidence="2">The sequence shown here is derived from an EMBL/GenBank/DDBJ whole genome shotgun (WGS) entry which is preliminary data.</text>
</comment>
<organism evidence="2 3">
    <name type="scientific">Flavonifractor plautii</name>
    <name type="common">Fusobacterium plautii</name>
    <dbReference type="NCBI Taxonomy" id="292800"/>
    <lineage>
        <taxon>Bacteria</taxon>
        <taxon>Bacillati</taxon>
        <taxon>Bacillota</taxon>
        <taxon>Clostridia</taxon>
        <taxon>Eubacteriales</taxon>
        <taxon>Oscillospiraceae</taxon>
        <taxon>Flavonifractor</taxon>
    </lineage>
</organism>
<dbReference type="EMBL" id="WKPR01000019">
    <property type="protein sequence ID" value="MSB21104.1"/>
    <property type="molecule type" value="Genomic_DNA"/>
</dbReference>
<protein>
    <recommendedName>
        <fullName evidence="4">Transcriptional regulator</fullName>
    </recommendedName>
</protein>
<dbReference type="Proteomes" id="UP000434475">
    <property type="component" value="Unassembled WGS sequence"/>
</dbReference>
<dbReference type="EMBL" id="JAQLWO010000001">
    <property type="protein sequence ID" value="MDB7904596.1"/>
    <property type="molecule type" value="Genomic_DNA"/>
</dbReference>
<dbReference type="InterPro" id="IPR043128">
    <property type="entry name" value="Rev_trsase/Diguanyl_cyclase"/>
</dbReference>
<proteinExistence type="predicted"/>